<proteinExistence type="predicted"/>
<keyword evidence="2" id="KW-1185">Reference proteome</keyword>
<dbReference type="Proteomes" id="UP000683310">
    <property type="component" value="Chromosome"/>
</dbReference>
<organism evidence="1 2">
    <name type="scientific">Nocardia tengchongensis</name>
    <dbReference type="NCBI Taxonomy" id="2055889"/>
    <lineage>
        <taxon>Bacteria</taxon>
        <taxon>Bacillati</taxon>
        <taxon>Actinomycetota</taxon>
        <taxon>Actinomycetes</taxon>
        <taxon>Mycobacteriales</taxon>
        <taxon>Nocardiaceae</taxon>
        <taxon>Nocardia</taxon>
    </lineage>
</organism>
<dbReference type="EMBL" id="CP074371">
    <property type="protein sequence ID" value="QVI19096.1"/>
    <property type="molecule type" value="Genomic_DNA"/>
</dbReference>
<sequence length="99" mass="11017">MHFEEFRAAGALTADIAEDLAAVASRYSSYLTISCHGRTVQALLLPVCWDVLQIRAGDLIVVTAERGHRPPGEEDRHALQDFVDSFHQFTTPPRTLALR</sequence>
<gene>
    <name evidence="1" type="ORF">KHQ06_21795</name>
</gene>
<evidence type="ECO:0000313" key="2">
    <source>
        <dbReference type="Proteomes" id="UP000683310"/>
    </source>
</evidence>
<reference evidence="1 2" key="1">
    <citation type="submission" date="2021-04" db="EMBL/GenBank/DDBJ databases">
        <title>Nocardia tengchongensis.</title>
        <authorList>
            <person name="Zhuang k."/>
            <person name="Ran Y."/>
            <person name="Li W."/>
        </authorList>
    </citation>
    <scope>NUCLEOTIDE SEQUENCE [LARGE SCALE GENOMIC DNA]</scope>
    <source>
        <strain evidence="1 2">CFH S0057</strain>
    </source>
</reference>
<accession>A0ABX8CIK4</accession>
<evidence type="ECO:0000313" key="1">
    <source>
        <dbReference type="EMBL" id="QVI19096.1"/>
    </source>
</evidence>
<protein>
    <submittedName>
        <fullName evidence="1">Uncharacterized protein</fullName>
    </submittedName>
</protein>
<name>A0ABX8CIK4_9NOCA</name>